<dbReference type="GO" id="GO:0043565">
    <property type="term" value="F:sequence-specific DNA binding"/>
    <property type="evidence" value="ECO:0007669"/>
    <property type="project" value="InterPro"/>
</dbReference>
<dbReference type="PANTHER" id="PTHR30154:SF55">
    <property type="entry name" value="HTH-TYPE TRANSCRIPTIONAL REGULATOR LRPB"/>
    <property type="match status" value="1"/>
</dbReference>
<evidence type="ECO:0000313" key="5">
    <source>
        <dbReference type="EMBL" id="AUJ29050.1"/>
    </source>
</evidence>
<sequence>MDQLDKKIIALLQQNSRLTNKQLGEKVHLSGQAVGNRIIRLIENNVIKNFTINVNYENTQYIRLFMNTPSFSIIERIITEFEEISSYDKVSGSACYIIIAHFTSERLNTFIAIISKWARYSVETALHD</sequence>
<dbReference type="KEGG" id="lhw:BSQ49_01785"/>
<dbReference type="PANTHER" id="PTHR30154">
    <property type="entry name" value="LEUCINE-RESPONSIVE REGULATORY PROTEIN"/>
    <property type="match status" value="1"/>
</dbReference>
<proteinExistence type="predicted"/>
<dbReference type="EMBL" id="CP018176">
    <property type="protein sequence ID" value="AUJ29050.1"/>
    <property type="molecule type" value="Genomic_DNA"/>
</dbReference>
<name>A0A3Q8CC81_9LACO</name>
<dbReference type="Gene3D" id="1.10.10.10">
    <property type="entry name" value="Winged helix-like DNA-binding domain superfamily/Winged helix DNA-binding domain"/>
    <property type="match status" value="1"/>
</dbReference>
<gene>
    <name evidence="5" type="ORF">BSQ49_01785</name>
</gene>
<dbReference type="SMART" id="SM00344">
    <property type="entry name" value="HTH_ASNC"/>
    <property type="match status" value="1"/>
</dbReference>
<dbReference type="InterPro" id="IPR000485">
    <property type="entry name" value="AsnC-type_HTH_dom"/>
</dbReference>
<dbReference type="PRINTS" id="PR00033">
    <property type="entry name" value="HTHASNC"/>
</dbReference>
<organism evidence="5 6">
    <name type="scientific">Liquorilactobacillus hordei</name>
    <dbReference type="NCBI Taxonomy" id="468911"/>
    <lineage>
        <taxon>Bacteria</taxon>
        <taxon>Bacillati</taxon>
        <taxon>Bacillota</taxon>
        <taxon>Bacilli</taxon>
        <taxon>Lactobacillales</taxon>
        <taxon>Lactobacillaceae</taxon>
        <taxon>Liquorilactobacillus</taxon>
    </lineage>
</organism>
<keyword evidence="1" id="KW-0805">Transcription regulation</keyword>
<evidence type="ECO:0000313" key="6">
    <source>
        <dbReference type="Proteomes" id="UP000314960"/>
    </source>
</evidence>
<dbReference type="Proteomes" id="UP000314960">
    <property type="component" value="Chromosome"/>
</dbReference>
<dbReference type="Pfam" id="PF13404">
    <property type="entry name" value="HTH_AsnC-type"/>
    <property type="match status" value="1"/>
</dbReference>
<dbReference type="AlphaFoldDB" id="A0A3Q8CC81"/>
<dbReference type="InterPro" id="IPR036388">
    <property type="entry name" value="WH-like_DNA-bd_sf"/>
</dbReference>
<accession>A0A3Q8CC81</accession>
<dbReference type="GO" id="GO:0043200">
    <property type="term" value="P:response to amino acid"/>
    <property type="evidence" value="ECO:0007669"/>
    <property type="project" value="TreeGrafter"/>
</dbReference>
<dbReference type="SUPFAM" id="SSF46785">
    <property type="entry name" value="Winged helix' DNA-binding domain"/>
    <property type="match status" value="1"/>
</dbReference>
<reference evidence="5 6" key="1">
    <citation type="submission" date="2016-11" db="EMBL/GenBank/DDBJ databases">
        <title>Interaction between Lactobacillus species and yeast in water kefir.</title>
        <authorList>
            <person name="Behr J."/>
            <person name="Xu D."/>
            <person name="Vogel R.F."/>
        </authorList>
    </citation>
    <scope>NUCLEOTIDE SEQUENCE [LARGE SCALE GENOMIC DNA]</scope>
    <source>
        <strain evidence="5 6">TMW 1.1822</strain>
    </source>
</reference>
<dbReference type="PROSITE" id="PS50956">
    <property type="entry name" value="HTH_ASNC_2"/>
    <property type="match status" value="1"/>
</dbReference>
<dbReference type="GO" id="GO:0005829">
    <property type="term" value="C:cytosol"/>
    <property type="evidence" value="ECO:0007669"/>
    <property type="project" value="TreeGrafter"/>
</dbReference>
<dbReference type="InterPro" id="IPR036390">
    <property type="entry name" value="WH_DNA-bd_sf"/>
</dbReference>
<evidence type="ECO:0000256" key="1">
    <source>
        <dbReference type="ARBA" id="ARBA00023015"/>
    </source>
</evidence>
<dbReference type="InterPro" id="IPR019888">
    <property type="entry name" value="Tscrpt_reg_AsnC-like"/>
</dbReference>
<protein>
    <submittedName>
        <fullName evidence="5">AsnC family protein</fullName>
    </submittedName>
</protein>
<feature type="domain" description="HTH asnC-type" evidence="4">
    <location>
        <begin position="1"/>
        <end position="62"/>
    </location>
</feature>
<dbReference type="RefSeq" id="WP_141052709.1">
    <property type="nucleotide sequence ID" value="NZ_CP018176.1"/>
</dbReference>
<evidence type="ECO:0000256" key="3">
    <source>
        <dbReference type="ARBA" id="ARBA00023163"/>
    </source>
</evidence>
<keyword evidence="2" id="KW-0238">DNA-binding</keyword>
<evidence type="ECO:0000259" key="4">
    <source>
        <dbReference type="PROSITE" id="PS50956"/>
    </source>
</evidence>
<keyword evidence="3" id="KW-0804">Transcription</keyword>
<evidence type="ECO:0000256" key="2">
    <source>
        <dbReference type="ARBA" id="ARBA00023125"/>
    </source>
</evidence>